<proteinExistence type="predicted"/>
<dbReference type="RefSeq" id="WP_153097953.1">
    <property type="nucleotide sequence ID" value="NZ_VZBP01000179.1"/>
</dbReference>
<gene>
    <name evidence="1" type="ORF">F7D57_14300</name>
</gene>
<dbReference type="Proteomes" id="UP000405805">
    <property type="component" value="Unassembled WGS sequence"/>
</dbReference>
<comment type="caution">
    <text evidence="1">The sequence shown here is derived from an EMBL/GenBank/DDBJ whole genome shotgun (WGS) entry which is preliminary data.</text>
</comment>
<organism evidence="1 2">
    <name type="scientific">Segatella copri</name>
    <dbReference type="NCBI Taxonomy" id="165179"/>
    <lineage>
        <taxon>Bacteria</taxon>
        <taxon>Pseudomonadati</taxon>
        <taxon>Bacteroidota</taxon>
        <taxon>Bacteroidia</taxon>
        <taxon>Bacteroidales</taxon>
        <taxon>Prevotellaceae</taxon>
        <taxon>Segatella</taxon>
    </lineage>
</organism>
<evidence type="ECO:0000313" key="2">
    <source>
        <dbReference type="Proteomes" id="UP000405805"/>
    </source>
</evidence>
<dbReference type="EMBL" id="VZBP01000179">
    <property type="protein sequence ID" value="MQO10856.1"/>
    <property type="molecule type" value="Genomic_DNA"/>
</dbReference>
<sequence>MNEEKQIPIKKVRCITSVKKPLSFEHRKPRDISNKCYKNDYYVASDDNYLMAVYKGVTPKGKVKYMYEFINMLDAARFYKQSNDKVLVDGNFVQLNKDGLNLYYTLKKGTMVLLYVDNPDEIWENNGDWSRRLYKVTELWKDGRIVVTKHTEARPSSEVPKVTKGFCVGDSKGLYSYSKFSALVQGYDFEINELGEIKRLK</sequence>
<protein>
    <submittedName>
        <fullName evidence="1">Uncharacterized protein</fullName>
    </submittedName>
</protein>
<name>A0AA90VGQ0_9BACT</name>
<evidence type="ECO:0000313" key="1">
    <source>
        <dbReference type="EMBL" id="MQO10856.1"/>
    </source>
</evidence>
<reference evidence="2" key="1">
    <citation type="submission" date="2019-09" db="EMBL/GenBank/DDBJ databases">
        <title>Distinct polysaccharide growth profiles of human intestinal Prevotella copri isolates.</title>
        <authorList>
            <person name="Fehlner-Peach H."/>
            <person name="Magnabosco C."/>
            <person name="Raghavan V."/>
            <person name="Scher J.U."/>
            <person name="Tett A."/>
            <person name="Cox L.M."/>
            <person name="Gottsegen C."/>
            <person name="Watters A."/>
            <person name="Wiltshire- Gordon J.D."/>
            <person name="Segata N."/>
            <person name="Bonneau R."/>
            <person name="Littman D.R."/>
        </authorList>
    </citation>
    <scope>NUCLEOTIDE SEQUENCE [LARGE SCALE GENOMIC DNA]</scope>
    <source>
        <strain evidence="2">iA624</strain>
    </source>
</reference>
<accession>A0AA90VGQ0</accession>
<dbReference type="AlphaFoldDB" id="A0AA90VGQ0"/>